<dbReference type="GO" id="GO:0016740">
    <property type="term" value="F:transferase activity"/>
    <property type="evidence" value="ECO:0007669"/>
    <property type="project" value="UniProtKB-KW"/>
</dbReference>
<dbReference type="OrthoDB" id="5562925at2"/>
<sequence length="255" mass="28555">MLAPKSYVICGTPRSGSTLLCDLLESTGLAGRPASYFRSQSIPRWSHRLNVPITEDAPPADFDCSYINAVMKAGRGGTDVFGLRLMWESVDELSRRLDALFPGLKDDHARFERAFGPMLFIHLSRTDKVSQAISRVKAMQTGLWHVGSDGSERERTGPARDAVYDRDCIGKYVEELTVQDQAWTDWFVDNRIEPVRLTYEALSQEPKGTLETVLFALGLDPAIAAAIEPKTAKMGDFESQNWELRFRAKPDALRN</sequence>
<dbReference type="PIRSF" id="PIRSF021497">
    <property type="entry name" value="Sulphotransferase_Stf0"/>
    <property type="match status" value="1"/>
</dbReference>
<dbReference type="KEGG" id="pht:BLM14_22300"/>
<dbReference type="RefSeq" id="WP_100002106.1">
    <property type="nucleotide sequence ID" value="NZ_CP017941.1"/>
</dbReference>
<dbReference type="InterPro" id="IPR027417">
    <property type="entry name" value="P-loop_NTPase"/>
</dbReference>
<accession>A0A2N9VZZ5</accession>
<proteinExistence type="predicted"/>
<evidence type="ECO:0000313" key="2">
    <source>
        <dbReference type="EMBL" id="PIO45063.1"/>
    </source>
</evidence>
<dbReference type="Proteomes" id="UP000232163">
    <property type="component" value="Unassembled WGS sequence"/>
</dbReference>
<organism evidence="2 3">
    <name type="scientific">Phyllobacterium zundukense</name>
    <dbReference type="NCBI Taxonomy" id="1867719"/>
    <lineage>
        <taxon>Bacteria</taxon>
        <taxon>Pseudomonadati</taxon>
        <taxon>Pseudomonadota</taxon>
        <taxon>Alphaproteobacteria</taxon>
        <taxon>Hyphomicrobiales</taxon>
        <taxon>Phyllobacteriaceae</taxon>
        <taxon>Phyllobacterium</taxon>
    </lineage>
</organism>
<protein>
    <submittedName>
        <fullName evidence="2">Stf0 sulfotransferase</fullName>
    </submittedName>
</protein>
<gene>
    <name evidence="2" type="ORF">B5P45_09690</name>
</gene>
<feature type="domain" description="Sulphotransferase Stf0" evidence="1">
    <location>
        <begin position="6"/>
        <end position="248"/>
    </location>
</feature>
<name>A0A2N9VZZ5_9HYPH</name>
<dbReference type="Pfam" id="PF09037">
    <property type="entry name" value="Sulphotransf"/>
    <property type="match status" value="1"/>
</dbReference>
<keyword evidence="2" id="KW-0808">Transferase</keyword>
<comment type="caution">
    <text evidence="2">The sequence shown here is derived from an EMBL/GenBank/DDBJ whole genome shotgun (WGS) entry which is preliminary data.</text>
</comment>
<keyword evidence="3" id="KW-1185">Reference proteome</keyword>
<dbReference type="InterPro" id="IPR024628">
    <property type="entry name" value="Sulfotransferase_Stf0_dom"/>
</dbReference>
<dbReference type="AlphaFoldDB" id="A0A2N9VZZ5"/>
<dbReference type="EMBL" id="MZMT01000024">
    <property type="protein sequence ID" value="PIO45063.1"/>
    <property type="molecule type" value="Genomic_DNA"/>
</dbReference>
<dbReference type="SUPFAM" id="SSF52540">
    <property type="entry name" value="P-loop containing nucleoside triphosphate hydrolases"/>
    <property type="match status" value="1"/>
</dbReference>
<dbReference type="InterPro" id="IPR015124">
    <property type="entry name" value="Stf0"/>
</dbReference>
<dbReference type="Gene3D" id="3.40.50.300">
    <property type="entry name" value="P-loop containing nucleotide triphosphate hydrolases"/>
    <property type="match status" value="1"/>
</dbReference>
<evidence type="ECO:0000259" key="1">
    <source>
        <dbReference type="Pfam" id="PF09037"/>
    </source>
</evidence>
<evidence type="ECO:0000313" key="3">
    <source>
        <dbReference type="Proteomes" id="UP000232163"/>
    </source>
</evidence>
<reference evidence="2 3" key="1">
    <citation type="journal article" date="2017" name="Int J Environ Stud">
        <title>Does the Miocene-Pliocene relict legume Oxytropis triphylla form nitrogen-fixing nodules with a combination of bacterial strains?</title>
        <authorList>
            <person name="Safronova V."/>
            <person name="Belimov A."/>
            <person name="Sazanova A."/>
            <person name="Kuznetsova I."/>
            <person name="Popova J."/>
            <person name="Andronov E."/>
            <person name="Verkhozina A."/>
            <person name="Tikhonovich I."/>
        </authorList>
    </citation>
    <scope>NUCLEOTIDE SEQUENCE [LARGE SCALE GENOMIC DNA]</scope>
    <source>
        <strain evidence="2 3">Tri-38</strain>
    </source>
</reference>